<dbReference type="Gene3D" id="3.90.79.10">
    <property type="entry name" value="Nucleoside Triphosphate Pyrophosphohydrolase"/>
    <property type="match status" value="1"/>
</dbReference>
<dbReference type="GO" id="GO:0004452">
    <property type="term" value="F:isopentenyl-diphosphate delta-isomerase activity"/>
    <property type="evidence" value="ECO:0007669"/>
    <property type="project" value="UniProtKB-UniRule"/>
</dbReference>
<proteinExistence type="inferred from homology"/>
<comment type="pathway">
    <text evidence="1 10">Isoprenoid biosynthesis; dimethylallyl diphosphate biosynthesis; dimethylallyl diphosphate from isopentenyl diphosphate: step 1/1.</text>
</comment>
<evidence type="ECO:0000256" key="2">
    <source>
        <dbReference type="ARBA" id="ARBA00007579"/>
    </source>
</evidence>
<evidence type="ECO:0000256" key="7">
    <source>
        <dbReference type="ARBA" id="ARBA00023211"/>
    </source>
</evidence>
<evidence type="ECO:0000256" key="3">
    <source>
        <dbReference type="ARBA" id="ARBA00012057"/>
    </source>
</evidence>
<dbReference type="PANTHER" id="PTHR10885">
    <property type="entry name" value="ISOPENTENYL-DIPHOSPHATE DELTA-ISOMERASE"/>
    <property type="match status" value="1"/>
</dbReference>
<organism evidence="13 14">
    <name type="scientific">Burkholderia singularis</name>
    <dbReference type="NCBI Taxonomy" id="1503053"/>
    <lineage>
        <taxon>Bacteria</taxon>
        <taxon>Pseudomonadati</taxon>
        <taxon>Pseudomonadota</taxon>
        <taxon>Betaproteobacteria</taxon>
        <taxon>Burkholderiales</taxon>
        <taxon>Burkholderiaceae</taxon>
        <taxon>Burkholderia</taxon>
        <taxon>pseudomallei group</taxon>
    </lineage>
</organism>
<comment type="similarity">
    <text evidence="2 10">Belongs to the IPP isomerase type 1 family.</text>
</comment>
<dbReference type="EC" id="5.3.3.2" evidence="3 10"/>
<dbReference type="PANTHER" id="PTHR10885:SF0">
    <property type="entry name" value="ISOPENTENYL-DIPHOSPHATE DELTA-ISOMERASE"/>
    <property type="match status" value="1"/>
</dbReference>
<dbReference type="NCBIfam" id="NF002995">
    <property type="entry name" value="PRK03759.1"/>
    <property type="match status" value="1"/>
</dbReference>
<evidence type="ECO:0000256" key="4">
    <source>
        <dbReference type="ARBA" id="ARBA00022490"/>
    </source>
</evidence>
<dbReference type="PIRSF" id="PIRSF018427">
    <property type="entry name" value="Isopntndiph_ism"/>
    <property type="match status" value="1"/>
</dbReference>
<evidence type="ECO:0000256" key="10">
    <source>
        <dbReference type="HAMAP-Rule" id="MF_00202"/>
    </source>
</evidence>
<comment type="catalytic activity">
    <reaction evidence="10">
        <text>isopentenyl diphosphate = dimethylallyl diphosphate</text>
        <dbReference type="Rhea" id="RHEA:23284"/>
        <dbReference type="ChEBI" id="CHEBI:57623"/>
        <dbReference type="ChEBI" id="CHEBI:128769"/>
        <dbReference type="EC" id="5.3.3.2"/>
    </reaction>
</comment>
<dbReference type="GO" id="GO:0046872">
    <property type="term" value="F:metal ion binding"/>
    <property type="evidence" value="ECO:0007669"/>
    <property type="project" value="UniProtKB-KW"/>
</dbReference>
<dbReference type="GO" id="GO:0005737">
    <property type="term" value="C:cytoplasm"/>
    <property type="evidence" value="ECO:0007669"/>
    <property type="project" value="UniProtKB-SubCell"/>
</dbReference>
<feature type="binding site" evidence="10">
    <location>
        <position position="85"/>
    </location>
    <ligand>
        <name>Mg(2+)</name>
        <dbReference type="ChEBI" id="CHEBI:18420"/>
    </ligand>
</feature>
<dbReference type="RefSeq" id="WP_089340916.1">
    <property type="nucleotide sequence ID" value="NZ_FXAN01000061.1"/>
</dbReference>
<dbReference type="EMBL" id="FXAN01000061">
    <property type="protein sequence ID" value="SMG00800.1"/>
    <property type="molecule type" value="Genomic_DNA"/>
</dbReference>
<dbReference type="Proteomes" id="UP000198460">
    <property type="component" value="Unassembled WGS sequence"/>
</dbReference>
<dbReference type="GO" id="GO:0009240">
    <property type="term" value="P:isopentenyl diphosphate biosynthetic process"/>
    <property type="evidence" value="ECO:0007669"/>
    <property type="project" value="TreeGrafter"/>
</dbReference>
<comment type="subcellular location">
    <subcellularLocation>
        <location evidence="10">Cytoplasm</location>
    </subcellularLocation>
</comment>
<evidence type="ECO:0000256" key="8">
    <source>
        <dbReference type="ARBA" id="ARBA00023229"/>
    </source>
</evidence>
<evidence type="ECO:0000256" key="11">
    <source>
        <dbReference type="PIRSR" id="PIRSR018427-1"/>
    </source>
</evidence>
<keyword evidence="4 10" id="KW-0963">Cytoplasm</keyword>
<gene>
    <name evidence="10" type="primary">idi</name>
    <name evidence="13" type="ORF">BSIN_0450</name>
</gene>
<evidence type="ECO:0000313" key="14">
    <source>
        <dbReference type="Proteomes" id="UP000198460"/>
    </source>
</evidence>
<name>A0A238H6I5_9BURK</name>
<dbReference type="InterPro" id="IPR011876">
    <property type="entry name" value="IsopentenylPP_isomerase_typ1"/>
</dbReference>
<feature type="active site" evidence="10 11">
    <location>
        <position position="65"/>
    </location>
</feature>
<feature type="binding site" evidence="10">
    <location>
        <position position="30"/>
    </location>
    <ligand>
        <name>Mn(2+)</name>
        <dbReference type="ChEBI" id="CHEBI:29035"/>
    </ligand>
</feature>
<reference evidence="13 14" key="1">
    <citation type="submission" date="2017-04" db="EMBL/GenBank/DDBJ databases">
        <authorList>
            <person name="Afonso C.L."/>
            <person name="Miller P.J."/>
            <person name="Scott M.A."/>
            <person name="Spackman E."/>
            <person name="Goraichik I."/>
            <person name="Dimitrov K.M."/>
            <person name="Suarez D.L."/>
            <person name="Swayne D.E."/>
        </authorList>
    </citation>
    <scope>NUCLEOTIDE SEQUENCE [LARGE SCALE GENOMIC DNA]</scope>
    <source>
        <strain evidence="13">LMG 28154</strain>
    </source>
</reference>
<comment type="cofactor">
    <cofactor evidence="10">
        <name>Mg(2+)</name>
        <dbReference type="ChEBI" id="CHEBI:18420"/>
    </cofactor>
    <text evidence="10">Binds 1 Mg(2+) ion per subunit. The magnesium ion binds only when substrate is bound.</text>
</comment>
<protein>
    <recommendedName>
        <fullName evidence="3 10">Isopentenyl-diphosphate Delta-isomerase</fullName>
        <shortName evidence="10">IPP isomerase</shortName>
        <ecNumber evidence="3 10">5.3.3.2</ecNumber>
    </recommendedName>
    <alternativeName>
        <fullName evidence="10">IPP:DMAPP isomerase</fullName>
    </alternativeName>
    <alternativeName>
        <fullName evidence="10">Isopentenyl pyrophosphate isomerase</fullName>
    </alternativeName>
</protein>
<dbReference type="InterPro" id="IPR056375">
    <property type="entry name" value="Idi_bact"/>
</dbReference>
<dbReference type="SUPFAM" id="SSF55811">
    <property type="entry name" value="Nudix"/>
    <property type="match status" value="1"/>
</dbReference>
<sequence>MEERLILVDADDRALGVCGKLHAHREGLLHRAFSIFVFDYAGRVLLQQRAHGKYHSGGLWTNTCCGHPRPGETLLDATRRRLHEEMGFACELREVDTLLYRAPLDNGLVEHEFLHIHTGAAQDVPAPDPAEVAAWRWIDLPTLLTWIAADPDAFTIWFRHIVARTGKDGLSAWAANAGRLSAVRSASATR</sequence>
<feature type="domain" description="Nudix hydrolase" evidence="12">
    <location>
        <begin position="28"/>
        <end position="160"/>
    </location>
</feature>
<dbReference type="UniPathway" id="UPA00059">
    <property type="reaction ID" value="UER00104"/>
</dbReference>
<evidence type="ECO:0000256" key="9">
    <source>
        <dbReference type="ARBA" id="ARBA00023235"/>
    </source>
</evidence>
<evidence type="ECO:0000256" key="5">
    <source>
        <dbReference type="ARBA" id="ARBA00022723"/>
    </source>
</evidence>
<evidence type="ECO:0000313" key="13">
    <source>
        <dbReference type="EMBL" id="SMG00800.1"/>
    </source>
</evidence>
<dbReference type="GO" id="GO:0050992">
    <property type="term" value="P:dimethylallyl diphosphate biosynthetic process"/>
    <property type="evidence" value="ECO:0007669"/>
    <property type="project" value="UniProtKB-UniRule"/>
</dbReference>
<dbReference type="NCBIfam" id="TIGR02150">
    <property type="entry name" value="IPP_isom_1"/>
    <property type="match status" value="1"/>
</dbReference>
<keyword evidence="7 10" id="KW-0464">Manganese</keyword>
<evidence type="ECO:0000259" key="12">
    <source>
        <dbReference type="PROSITE" id="PS51462"/>
    </source>
</evidence>
<feature type="active site" evidence="10 11">
    <location>
        <position position="112"/>
    </location>
</feature>
<comment type="function">
    <text evidence="10">Catalyzes the 1,3-allylic rearrangement of the homoallylic substrate isopentenyl (IPP) to its highly electrophilic allylic isomer, dimethylallyl diphosphate (DMAPP).</text>
</comment>
<keyword evidence="8 10" id="KW-0414">Isoprene biosynthesis</keyword>
<feature type="binding site" evidence="10">
    <location>
        <position position="112"/>
    </location>
    <ligand>
        <name>Mn(2+)</name>
        <dbReference type="ChEBI" id="CHEBI:29035"/>
    </ligand>
</feature>
<keyword evidence="9 10" id="KW-0413">Isomerase</keyword>
<dbReference type="InterPro" id="IPR000086">
    <property type="entry name" value="NUDIX_hydrolase_dom"/>
</dbReference>
<dbReference type="Pfam" id="PF00293">
    <property type="entry name" value="NUDIX"/>
    <property type="match status" value="1"/>
</dbReference>
<dbReference type="AlphaFoldDB" id="A0A238H6I5"/>
<dbReference type="CDD" id="cd02885">
    <property type="entry name" value="NUDIX_IPP_Isomerase"/>
    <property type="match status" value="1"/>
</dbReference>
<feature type="binding site" evidence="10">
    <location>
        <position position="67"/>
    </location>
    <ligand>
        <name>Mn(2+)</name>
        <dbReference type="ChEBI" id="CHEBI:29035"/>
    </ligand>
</feature>
<comment type="cofactor">
    <cofactor evidence="10">
        <name>Mn(2+)</name>
        <dbReference type="ChEBI" id="CHEBI:29035"/>
    </cofactor>
    <text evidence="10">Binds 1 Mn(2+) ion per subunit.</text>
</comment>
<dbReference type="PROSITE" id="PS51462">
    <property type="entry name" value="NUDIX"/>
    <property type="match status" value="1"/>
</dbReference>
<feature type="binding site" evidence="10">
    <location>
        <position position="110"/>
    </location>
    <ligand>
        <name>Mn(2+)</name>
        <dbReference type="ChEBI" id="CHEBI:29035"/>
    </ligand>
</feature>
<dbReference type="HAMAP" id="MF_00202">
    <property type="entry name" value="Idi"/>
    <property type="match status" value="1"/>
</dbReference>
<dbReference type="InterPro" id="IPR015797">
    <property type="entry name" value="NUDIX_hydrolase-like_dom_sf"/>
</dbReference>
<evidence type="ECO:0000256" key="1">
    <source>
        <dbReference type="ARBA" id="ARBA00004826"/>
    </source>
</evidence>
<keyword evidence="6 10" id="KW-0460">Magnesium</keyword>
<keyword evidence="5 10" id="KW-0479">Metal-binding</keyword>
<accession>A0A238H6I5</accession>
<evidence type="ECO:0000256" key="6">
    <source>
        <dbReference type="ARBA" id="ARBA00022842"/>
    </source>
</evidence>
<feature type="binding site" evidence="10">
    <location>
        <position position="24"/>
    </location>
    <ligand>
        <name>Mn(2+)</name>
        <dbReference type="ChEBI" id="CHEBI:29035"/>
    </ligand>
</feature>